<evidence type="ECO:0000313" key="2">
    <source>
        <dbReference type="Proteomes" id="UP000226592"/>
    </source>
</evidence>
<dbReference type="Proteomes" id="UP000226592">
    <property type="component" value="Unassembled WGS sequence"/>
</dbReference>
<dbReference type="EMBL" id="NZBU01000012">
    <property type="protein sequence ID" value="MAG22422.1"/>
    <property type="molecule type" value="Genomic_DNA"/>
</dbReference>
<protein>
    <submittedName>
        <fullName evidence="1">Uncharacterized protein</fullName>
    </submittedName>
</protein>
<accession>A0A2D6M1V9</accession>
<sequence>MILVAAALKQQEEELRLLIRKIDTEIVAFEKLKTEVSVKKAKIEKSVNVAGLQPVPINIAPHSGSADNLVRELEQHVLALNKVKNFINGKLKVVIKEEELLAELQKEYGKEVNIKKHPNGEFELVFSDDGTKAAFKALEKSKGMLETVKKSVQSLTEEQKE</sequence>
<dbReference type="AlphaFoldDB" id="A0A2D6M1V9"/>
<comment type="caution">
    <text evidence="1">The sequence shown here is derived from an EMBL/GenBank/DDBJ whole genome shotgun (WGS) entry which is preliminary data.</text>
</comment>
<name>A0A2D6M1V9_9ARCH</name>
<evidence type="ECO:0000313" key="1">
    <source>
        <dbReference type="EMBL" id="MAG22422.1"/>
    </source>
</evidence>
<organism evidence="1 2">
    <name type="scientific">Candidatus Iainarchaeum sp</name>
    <dbReference type="NCBI Taxonomy" id="3101447"/>
    <lineage>
        <taxon>Archaea</taxon>
        <taxon>Candidatus Iainarchaeota</taxon>
        <taxon>Candidatus Iainarchaeia</taxon>
        <taxon>Candidatus Iainarchaeales</taxon>
        <taxon>Candidatus Iainarchaeaceae</taxon>
        <taxon>Candidatus Iainarchaeum</taxon>
    </lineage>
</organism>
<gene>
    <name evidence="1" type="ORF">CL943_03935</name>
</gene>
<proteinExistence type="predicted"/>
<reference evidence="2" key="1">
    <citation type="submission" date="2017-09" db="EMBL/GenBank/DDBJ databases">
        <title>The Reconstruction of 2,631 Draft Metagenome-Assembled Genomes from the Global Oceans.</title>
        <authorList>
            <person name="Tully B.J."/>
            <person name="Graham E.D."/>
            <person name="Heidelberg J.F."/>
        </authorList>
    </citation>
    <scope>NUCLEOTIDE SEQUENCE [LARGE SCALE GENOMIC DNA]</scope>
</reference>